<sequence length="2110" mass="225988">MAAQVSSSSGVTAESLYRDLVWPALWKVLQLTPPLQTPPNAGARTSSGATKHERCAHDLQRTVTQALLQLLHTACLGPTAPPVSGVSSDVMQEVVSHLLLHPHGTEKAIASQTVPESQKGVLGPPTVLPAAAAAAVEVERLYLLMCTAIHLCAQMDVAQLAVAKIMPTAGAGATSAPAANAKGTPQLPWGVTRASKSVVAGIFSLLSYIDPSMPAATSPMASNETPSVLGPPPPPMATATLQQQQSNVQQLWFTFLCVYLQQLSAHTPRDTTAYAHFFASCSEESRRRLATAPVLSDDDDDDSGGTVGAMGAIAHQSTAAGEAAALQAWSHVSADLLRDTIARTRFRRAALLFKSYVPHMLTQAPAVTFLLADVLSEFARRWTAFTQRIPLGCMADDVVHRLARYDARSIVHGESPAFPSQQWHQCIEVLRTYGDRLMLLLGAGTPHGHLLATTLCAVLSTLYVLPYTRGSVPFSSASETGAAAAGMAAAVRGKRDEEAAVVELEMAHRQPRRASMHNTAGAGVASSGVGELRMGEVEWRLRRYAPFGQLLAYTRLLELQKIHLFAVATTQLRGGRTMAQHAEHTRMLALAALYSGVTEWDLTLSIYHFAECPLNPFNGPDTPPPALPTQALARYTAAVQQYVEHTRVELIMDLPFTELRVHEGGAGGSRTRGIRRGGAGGNGYGQHPQQKSLPCTLLSSIPSRGELHTRRFLRLVHPDPMPLNWRLHLTAAAASVATTAARNGTPGVAIGGGSSSTTAATSAGVVQGSGMALPPTAPPSSTGLVPGSPSAGSGIIDLFVSPCSLVLDLLVAGHYALAADGMRHLAGASSVNVLLPPRRAYPLNISIAYYVSILLRRWLQQWDVAEQQRKGHPAEEAAAAAGLLQLRDEVFCVLHSFLPILSVVQSFLANQLLLVRLLTRLAWMCQITAAAAVAPASAETTTLSGTSPAPPTPNAVFALTEHLLIAFVMPCVRVLPPAPMVYDVMEEVLAIYARFSTPDAQTHRVVLYGENAAMPLHMFDWLRELLPSVKFVVAYRTKQQLLLLEEAGKEEKSNNNKGTRRWPPSPLVHPHDALLRKEREALLSQSLKRLNAENLVEYRALLRPILYAEPLLVAHRLLTQAVGYNNSFLDVHTRLLHGLPGAVLMLVIQQGLVMMARYAAEEKISNANGDNRVAILATFVATLWRDNLDAVDGALLVRRVELALRSNSGEDILLGTELCKALLAVMAHRALEHEEKYNPAQLQALAYAPSTTSLFGRGAMTSFRARCWKDTASSALLLLSPVDVFAKARQALLDAMQRPCLVPIEESEDGEANEEDKEKLAASGARSEHRLTLGQHILLHLCRLQSDIYELQRDLDGGAELILLSSAGRFNMINDMLIALEEMSPPPTELAVLERLCTCVQKVGLPHVASLVETQQRRKFKWSSASLGTRDAVPSDAVYCVPAPTSSVVAVADAHTLELPVIAQLLQHFTAAHFEYKTDPYDAARHEWQQCMERVQSLENQSLSGNTYARTRVQLRTASIKAWLSAQSQRIDVEESMHKHLYNTSAAARAALLQVIRCELASPTAPLASDADDRLVELAASYLLPRAALNLREAVTVAAFFTWIFQESSSISESAAAAVGHGETEQTRQSLHRRAIDLALTFVTAAFTYFVAFTDGECKRLGCVLQRLLQVPALSAHQQQLSAAARLSPSLLKYIQALSSRAKVGGDAATAAVGGGAQGHCNEDVSATPMVAAASKSAASRTTAAAHRGKAAVDSGGLHMVSKAVFESFLHTAHTPLLGVADTCSTKHAGSVSLLSLAVARGLVSSPAQSSDSQPVASPVADALASTLPAVPLQLESYICRAMLQLLTHEQDVPAYAHRNLFLILEQLDKSTFPATLCALDLLICAVEPHASKTKSYYALASAVLKMLRVNRRNRRELQHAIAALRHREEVTSLAAFLQATCGEEEGGAVVQLRTAAAACHGERRLDEHYMRQLLQNEAAVLLKDAQVRRPVNDDSDVDEEDEEGTDGSYAEKDAAEDVSPSSGDGEGSNEEGGGDGDDDDVYAAASAEASGEEGGDDGSETDADASGSGSEGSEDGGDDGGDGSCQSGSADSEESNGGSPELHKSLPEE</sequence>
<name>A0A836HVB4_9TRYP</name>
<feature type="compositionally biased region" description="Acidic residues" evidence="1">
    <location>
        <begin position="2073"/>
        <end position="2082"/>
    </location>
</feature>
<organism evidence="2 3">
    <name type="scientific">Porcisia hertigi</name>
    <dbReference type="NCBI Taxonomy" id="2761500"/>
    <lineage>
        <taxon>Eukaryota</taxon>
        <taxon>Discoba</taxon>
        <taxon>Euglenozoa</taxon>
        <taxon>Kinetoplastea</taxon>
        <taxon>Metakinetoplastina</taxon>
        <taxon>Trypanosomatida</taxon>
        <taxon>Trypanosomatidae</taxon>
        <taxon>Leishmaniinae</taxon>
        <taxon>Porcisia</taxon>
    </lineage>
</organism>
<dbReference type="RefSeq" id="XP_067757619.1">
    <property type="nucleotide sequence ID" value="XM_067901913.1"/>
</dbReference>
<dbReference type="PANTHER" id="PTHR48125">
    <property type="entry name" value="LP07818P1"/>
    <property type="match status" value="1"/>
</dbReference>
<dbReference type="PANTHER" id="PTHR48125:SF10">
    <property type="entry name" value="OS12G0136300 PROTEIN"/>
    <property type="match status" value="1"/>
</dbReference>
<feature type="compositionally biased region" description="Acidic residues" evidence="1">
    <location>
        <begin position="1994"/>
        <end position="2006"/>
    </location>
</feature>
<evidence type="ECO:0000256" key="1">
    <source>
        <dbReference type="SAM" id="MobiDB-lite"/>
    </source>
</evidence>
<reference evidence="2 3" key="1">
    <citation type="submission" date="2021-02" db="EMBL/GenBank/DDBJ databases">
        <title>Porcisia hertigi Genome sequencing and assembly.</title>
        <authorList>
            <person name="Almutairi H."/>
            <person name="Gatherer D."/>
        </authorList>
    </citation>
    <scope>NUCLEOTIDE SEQUENCE [LARGE SCALE GENOMIC DNA]</scope>
    <source>
        <strain evidence="2 3">C119</strain>
    </source>
</reference>
<keyword evidence="3" id="KW-1185">Reference proteome</keyword>
<dbReference type="KEGG" id="phet:94291990"/>
<protein>
    <submittedName>
        <fullName evidence="2">Uncharacterized protein</fullName>
    </submittedName>
</protein>
<evidence type="ECO:0000313" key="3">
    <source>
        <dbReference type="Proteomes" id="UP000674318"/>
    </source>
</evidence>
<feature type="compositionally biased region" description="Acidic residues" evidence="1">
    <location>
        <begin position="2028"/>
        <end position="2042"/>
    </location>
</feature>
<feature type="region of interest" description="Disordered" evidence="1">
    <location>
        <begin position="1304"/>
        <end position="1324"/>
    </location>
</feature>
<evidence type="ECO:0000313" key="2">
    <source>
        <dbReference type="EMBL" id="KAG5506457.1"/>
    </source>
</evidence>
<dbReference type="GeneID" id="94291990"/>
<dbReference type="Proteomes" id="UP000674318">
    <property type="component" value="Unassembled WGS sequence"/>
</dbReference>
<feature type="compositionally biased region" description="Acidic residues" evidence="1">
    <location>
        <begin position="2051"/>
        <end position="2064"/>
    </location>
</feature>
<feature type="region of interest" description="Disordered" evidence="1">
    <location>
        <begin position="1986"/>
        <end position="2110"/>
    </location>
</feature>
<dbReference type="EMBL" id="JAFJZO010000020">
    <property type="protein sequence ID" value="KAG5506457.1"/>
    <property type="molecule type" value="Genomic_DNA"/>
</dbReference>
<accession>A0A836HVB4</accession>
<dbReference type="OrthoDB" id="273474at2759"/>
<feature type="region of interest" description="Disordered" evidence="1">
    <location>
        <begin position="33"/>
        <end position="53"/>
    </location>
</feature>
<feature type="region of interest" description="Disordered" evidence="1">
    <location>
        <begin position="216"/>
        <end position="242"/>
    </location>
</feature>
<gene>
    <name evidence="2" type="ORF">JKF63_05960</name>
</gene>
<comment type="caution">
    <text evidence="2">The sequence shown here is derived from an EMBL/GenBank/DDBJ whole genome shotgun (WGS) entry which is preliminary data.</text>
</comment>
<feature type="compositionally biased region" description="Acidic residues" evidence="1">
    <location>
        <begin position="1305"/>
        <end position="1315"/>
    </location>
</feature>
<proteinExistence type="predicted"/>